<dbReference type="PRINTS" id="PR00260">
    <property type="entry name" value="CHEMTRNSDUCR"/>
</dbReference>
<dbReference type="InterPro" id="IPR051310">
    <property type="entry name" value="MCP_chemotaxis"/>
</dbReference>
<dbReference type="Pfam" id="PF00672">
    <property type="entry name" value="HAMP"/>
    <property type="match status" value="1"/>
</dbReference>
<evidence type="ECO:0000256" key="2">
    <source>
        <dbReference type="ARBA" id="ARBA00022500"/>
    </source>
</evidence>
<dbReference type="InterPro" id="IPR007891">
    <property type="entry name" value="CHASE3"/>
</dbReference>
<dbReference type="InterPro" id="IPR003660">
    <property type="entry name" value="HAMP_dom"/>
</dbReference>
<keyword evidence="6" id="KW-0175">Coiled coil</keyword>
<dbReference type="Gene3D" id="6.10.340.10">
    <property type="match status" value="1"/>
</dbReference>
<dbReference type="PANTHER" id="PTHR43531">
    <property type="entry name" value="PROTEIN ICFG"/>
    <property type="match status" value="1"/>
</dbReference>
<evidence type="ECO:0000313" key="11">
    <source>
        <dbReference type="EMBL" id="MEY8768849.1"/>
    </source>
</evidence>
<keyword evidence="2" id="KW-0145">Chemotaxis</keyword>
<dbReference type="InterPro" id="IPR004090">
    <property type="entry name" value="Chemotax_Me-accpt_rcpt"/>
</dbReference>
<dbReference type="Gene3D" id="1.10.287.950">
    <property type="entry name" value="Methyl-accepting chemotaxis protein"/>
    <property type="match status" value="1"/>
</dbReference>
<feature type="domain" description="HAMP" evidence="10">
    <location>
        <begin position="214"/>
        <end position="266"/>
    </location>
</feature>
<comment type="similarity">
    <text evidence="4">Belongs to the methyl-accepting chemotaxis (MCP) protein family.</text>
</comment>
<evidence type="ECO:0000256" key="6">
    <source>
        <dbReference type="SAM" id="Coils"/>
    </source>
</evidence>
<gene>
    <name evidence="11" type="ORF">AB6T85_00135</name>
</gene>
<keyword evidence="8" id="KW-1133">Transmembrane helix</keyword>
<feature type="region of interest" description="Disordered" evidence="7">
    <location>
        <begin position="284"/>
        <end position="306"/>
    </location>
</feature>
<evidence type="ECO:0000256" key="1">
    <source>
        <dbReference type="ARBA" id="ARBA00022481"/>
    </source>
</evidence>
<organism evidence="11 12">
    <name type="scientific">Erwinia aeris</name>
    <dbReference type="NCBI Taxonomy" id="3239803"/>
    <lineage>
        <taxon>Bacteria</taxon>
        <taxon>Pseudomonadati</taxon>
        <taxon>Pseudomonadota</taxon>
        <taxon>Gammaproteobacteria</taxon>
        <taxon>Enterobacterales</taxon>
        <taxon>Erwiniaceae</taxon>
        <taxon>Erwinia</taxon>
    </lineage>
</organism>
<keyword evidence="1" id="KW-0488">Methylation</keyword>
<evidence type="ECO:0000256" key="8">
    <source>
        <dbReference type="SAM" id="Phobius"/>
    </source>
</evidence>
<keyword evidence="8" id="KW-0472">Membrane</keyword>
<accession>A0ABV4E1S5</accession>
<dbReference type="Proteomes" id="UP001565243">
    <property type="component" value="Unassembled WGS sequence"/>
</dbReference>
<evidence type="ECO:0000259" key="9">
    <source>
        <dbReference type="PROSITE" id="PS50111"/>
    </source>
</evidence>
<dbReference type="RefSeq" id="WP_301253391.1">
    <property type="nucleotide sequence ID" value="NZ_JBGFFX010000001.1"/>
</dbReference>
<evidence type="ECO:0000256" key="3">
    <source>
        <dbReference type="ARBA" id="ARBA00023224"/>
    </source>
</evidence>
<dbReference type="PANTHER" id="PTHR43531:SF14">
    <property type="entry name" value="METHYL-ACCEPTING CHEMOTAXIS PROTEIN I-RELATED"/>
    <property type="match status" value="1"/>
</dbReference>
<dbReference type="CDD" id="cd11386">
    <property type="entry name" value="MCP_signal"/>
    <property type="match status" value="1"/>
</dbReference>
<dbReference type="SUPFAM" id="SSF58104">
    <property type="entry name" value="Methyl-accepting chemotaxis protein (MCP) signaling domain"/>
    <property type="match status" value="1"/>
</dbReference>
<evidence type="ECO:0000256" key="5">
    <source>
        <dbReference type="PROSITE-ProRule" id="PRU00284"/>
    </source>
</evidence>
<keyword evidence="3 5" id="KW-0807">Transducer</keyword>
<dbReference type="Pfam" id="PF05227">
    <property type="entry name" value="CHASE3"/>
    <property type="match status" value="1"/>
</dbReference>
<keyword evidence="8" id="KW-0812">Transmembrane</keyword>
<dbReference type="PROSITE" id="PS50111">
    <property type="entry name" value="CHEMOTAXIS_TRANSDUC_2"/>
    <property type="match status" value="1"/>
</dbReference>
<evidence type="ECO:0000256" key="4">
    <source>
        <dbReference type="ARBA" id="ARBA00029447"/>
    </source>
</evidence>
<evidence type="ECO:0000313" key="12">
    <source>
        <dbReference type="Proteomes" id="UP001565243"/>
    </source>
</evidence>
<protein>
    <submittedName>
        <fullName evidence="11">Methyl-accepting chemotaxis protein</fullName>
    </submittedName>
</protein>
<name>A0ABV4E1S5_9GAMM</name>
<feature type="transmembrane region" description="Helical" evidence="8">
    <location>
        <begin position="12"/>
        <end position="31"/>
    </location>
</feature>
<feature type="coiled-coil region" evidence="6">
    <location>
        <begin position="96"/>
        <end position="123"/>
    </location>
</feature>
<evidence type="ECO:0000256" key="7">
    <source>
        <dbReference type="SAM" id="MobiDB-lite"/>
    </source>
</evidence>
<dbReference type="InterPro" id="IPR004089">
    <property type="entry name" value="MCPsignal_dom"/>
</dbReference>
<dbReference type="EMBL" id="JBGFFX010000001">
    <property type="protein sequence ID" value="MEY8768849.1"/>
    <property type="molecule type" value="Genomic_DNA"/>
</dbReference>
<reference evidence="11 12" key="1">
    <citation type="submission" date="2024-07" db="EMBL/GenBank/DDBJ databases">
        <authorList>
            <person name="Hebao G."/>
        </authorList>
    </citation>
    <scope>NUCLEOTIDE SEQUENCE [LARGE SCALE GENOMIC DNA]</scope>
    <source>
        <strain evidence="11 12">ACCC 02193</strain>
    </source>
</reference>
<sequence>MFKNFSVSTKFIAAFGVVAALLLLLCGTFYVNFSRIVNSNNWNVHTWRVIDESRSLTQSLVNMETGLRGYAVNGKEEMLAPWQEGQKAFSQHVQKARSLTSDNERQQDRLSKLTAQEQAWEASFVTPLMKNRQALNTGALSYETFLAAFNANTGKAQMDGMRKIIDELAAEEKGLLAERQLTVDATEAQTKLTLIVGALAGLAIASLLGYLLSRAITVPLRQAVKAARSIADGDLTSVLIPQSKDETGVLIATFAEMQEQLRKVVSEIQNAAASIDSAAKEVSMGNTDLSSRTEQQAASLEETSASMEQLTATVRQNSSNAQHASSLASDASRVAEHGGAVVGKVVSTMSAIHDSSNSVAEIISTIESIAFQTNILALNAAVEAARAGEQGRGFAVVASEVRALAQRSAVAAKEIKTLIETSSLRITEGSQLVANAGKTMDDIVASIGNVSGIMSEIFSASGEQVNGIEHVSIAVSQMDEVTQQNAALVQEAAAAAASLEDQAAQLTRAIAVFKVA</sequence>
<evidence type="ECO:0000259" key="10">
    <source>
        <dbReference type="PROSITE" id="PS50885"/>
    </source>
</evidence>
<dbReference type="Pfam" id="PF00015">
    <property type="entry name" value="MCPsignal"/>
    <property type="match status" value="1"/>
</dbReference>
<dbReference type="SMART" id="SM00283">
    <property type="entry name" value="MA"/>
    <property type="match status" value="1"/>
</dbReference>
<dbReference type="CDD" id="cd06225">
    <property type="entry name" value="HAMP"/>
    <property type="match status" value="1"/>
</dbReference>
<keyword evidence="12" id="KW-1185">Reference proteome</keyword>
<feature type="domain" description="Methyl-accepting transducer" evidence="9">
    <location>
        <begin position="271"/>
        <end position="500"/>
    </location>
</feature>
<proteinExistence type="inferred from homology"/>
<dbReference type="SMART" id="SM00304">
    <property type="entry name" value="HAMP"/>
    <property type="match status" value="1"/>
</dbReference>
<dbReference type="PROSITE" id="PS50885">
    <property type="entry name" value="HAMP"/>
    <property type="match status" value="1"/>
</dbReference>
<comment type="caution">
    <text evidence="11">The sequence shown here is derived from an EMBL/GenBank/DDBJ whole genome shotgun (WGS) entry which is preliminary data.</text>
</comment>
<feature type="transmembrane region" description="Helical" evidence="8">
    <location>
        <begin position="192"/>
        <end position="212"/>
    </location>
</feature>
<dbReference type="CDD" id="cd19410">
    <property type="entry name" value="HK9-like_sensor"/>
    <property type="match status" value="1"/>
</dbReference>